<dbReference type="EMBL" id="MN577569">
    <property type="protein sequence ID" value="QGT50435.1"/>
    <property type="molecule type" value="Genomic_DNA"/>
</dbReference>
<organism evidence="1">
    <name type="scientific">uncultured Helicobacter sp</name>
    <dbReference type="NCBI Taxonomy" id="175537"/>
    <lineage>
        <taxon>Bacteria</taxon>
        <taxon>Pseudomonadati</taxon>
        <taxon>Campylobacterota</taxon>
        <taxon>Epsilonproteobacteria</taxon>
        <taxon>Campylobacterales</taxon>
        <taxon>Helicobacteraceae</taxon>
        <taxon>Helicobacter</taxon>
        <taxon>environmental samples</taxon>
    </lineage>
</organism>
<dbReference type="AlphaFoldDB" id="A0A650F3E6"/>
<evidence type="ECO:0000313" key="1">
    <source>
        <dbReference type="EMBL" id="QGT50435.1"/>
    </source>
</evidence>
<gene>
    <name evidence="1" type="ORF">Helico5904_1070</name>
</gene>
<protein>
    <submittedName>
        <fullName evidence="1">Uncharacterized protein</fullName>
    </submittedName>
</protein>
<accession>A0A650F3E6</accession>
<reference evidence="1" key="1">
    <citation type="journal article" date="2020" name="J. ISSAAS">
        <title>Lactobacilli and other gastrointestinal microbiota of Peromyscus leucopus, reservoir host for agents of Lyme disease and other zoonoses in North America.</title>
        <authorList>
            <person name="Milovic A."/>
            <person name="Bassam K."/>
            <person name="Shao H."/>
            <person name="Chatzistamou I."/>
            <person name="Tufts D.M."/>
            <person name="Diuk-Wasser M."/>
            <person name="Barbour A.G."/>
        </authorList>
    </citation>
    <scope>NUCLEOTIDE SEQUENCE</scope>
    <source>
        <strain evidence="1">LL4</strain>
    </source>
</reference>
<proteinExistence type="predicted"/>
<name>A0A650F3E6_9HELI</name>
<sequence>MPIIRIICLCAVILGILSAKDDSPNPYTLPKDGAYYLEHNIEILNNFLEQVKKQSEERNYPFFRSRPLVEHTVYRTLSPKEKESLQGGIVLTRFFLSSFIRYSHLGGVGVGGKFTKNAENEMYFSFDGRYLSDLKALGLGREIFAYCVLPRFDKCIMLGIGEEW</sequence>